<name>A0AAW2Z6S9_9EUKA</name>
<dbReference type="GO" id="GO:0000151">
    <property type="term" value="C:ubiquitin ligase complex"/>
    <property type="evidence" value="ECO:0007669"/>
    <property type="project" value="TreeGrafter"/>
</dbReference>
<dbReference type="PANTHER" id="PTHR12281">
    <property type="entry name" value="RP42 RELATED"/>
    <property type="match status" value="1"/>
</dbReference>
<dbReference type="InterPro" id="IPR014764">
    <property type="entry name" value="DCN-prot"/>
</dbReference>
<gene>
    <name evidence="3" type="ORF">AKO1_005063</name>
</gene>
<dbReference type="GO" id="GO:0032182">
    <property type="term" value="F:ubiquitin-like protein binding"/>
    <property type="evidence" value="ECO:0007669"/>
    <property type="project" value="TreeGrafter"/>
</dbReference>
<dbReference type="PROSITE" id="PS51229">
    <property type="entry name" value="DCUN1"/>
    <property type="match status" value="1"/>
</dbReference>
<keyword evidence="4" id="KW-1185">Reference proteome</keyword>
<dbReference type="InterPro" id="IPR042460">
    <property type="entry name" value="DCN1-like_PONY"/>
</dbReference>
<dbReference type="Gene3D" id="1.10.238.200">
    <property type="entry name" value="Cullin, PONY binding domain"/>
    <property type="match status" value="1"/>
</dbReference>
<proteinExistence type="predicted"/>
<comment type="caution">
    <text evidence="3">The sequence shown here is derived from an EMBL/GenBank/DDBJ whole genome shotgun (WGS) entry which is preliminary data.</text>
</comment>
<organism evidence="3 4">
    <name type="scientific">Acrasis kona</name>
    <dbReference type="NCBI Taxonomy" id="1008807"/>
    <lineage>
        <taxon>Eukaryota</taxon>
        <taxon>Discoba</taxon>
        <taxon>Heterolobosea</taxon>
        <taxon>Tetramitia</taxon>
        <taxon>Eutetramitia</taxon>
        <taxon>Acrasidae</taxon>
        <taxon>Acrasis</taxon>
    </lineage>
</organism>
<dbReference type="GO" id="GO:0097602">
    <property type="term" value="F:cullin family protein binding"/>
    <property type="evidence" value="ECO:0007669"/>
    <property type="project" value="TreeGrafter"/>
</dbReference>
<dbReference type="AlphaFoldDB" id="A0AAW2Z6S9"/>
<dbReference type="Proteomes" id="UP001431209">
    <property type="component" value="Unassembled WGS sequence"/>
</dbReference>
<evidence type="ECO:0000313" key="4">
    <source>
        <dbReference type="Proteomes" id="UP001431209"/>
    </source>
</evidence>
<dbReference type="EMBL" id="JAOPGA020001037">
    <property type="protein sequence ID" value="KAL0484386.1"/>
    <property type="molecule type" value="Genomic_DNA"/>
</dbReference>
<feature type="domain" description="DCUN1" evidence="2">
    <location>
        <begin position="81"/>
        <end position="303"/>
    </location>
</feature>
<dbReference type="GO" id="GO:0031624">
    <property type="term" value="F:ubiquitin conjugating enzyme binding"/>
    <property type="evidence" value="ECO:0007669"/>
    <property type="project" value="TreeGrafter"/>
</dbReference>
<accession>A0AAW2Z6S9</accession>
<protein>
    <recommendedName>
        <fullName evidence="1">Defective in cullin neddylation protein</fullName>
    </recommendedName>
</protein>
<comment type="function">
    <text evidence="1">Neddylation of cullins play an essential role in the regulation of SCF-type complexes activity.</text>
</comment>
<evidence type="ECO:0000313" key="3">
    <source>
        <dbReference type="EMBL" id="KAL0484386.1"/>
    </source>
</evidence>
<evidence type="ECO:0000256" key="1">
    <source>
        <dbReference type="RuleBase" id="RU410713"/>
    </source>
</evidence>
<dbReference type="InterPro" id="IPR005176">
    <property type="entry name" value="PONY_dom"/>
</dbReference>
<sequence>MFYSPSAVQTHHGNNIAPIFDLYKSENIITKRDRSTFSQETSESEGEDRCKRYKTNVEILKPSTTCLEPVLAIQNNFNKGFQMWKCVELFQQYITTDINNLILHGDDLNVQLGLQPRMRPPCGLSRLQHDLGFQTTLNFDYLYFLFNIQYIKKGTIKNTMIHRGEWTEYLFKIECDTLEQLHYYIKSSAMHGMKNWTVEQKKNFFTFMFKYVIGPNQTRYIDTTMAAKLLCNVVALTTCPKMSRFSICFANFLFKNVSVHKCINLDQWKVFVDFSTFINEDCSNFDSNDAWPIIYDDFVEWMQKGKSDRMVCM</sequence>
<reference evidence="3 4" key="1">
    <citation type="submission" date="2024-03" db="EMBL/GenBank/DDBJ databases">
        <title>The Acrasis kona genome and developmental transcriptomes reveal deep origins of eukaryotic multicellular pathways.</title>
        <authorList>
            <person name="Sheikh S."/>
            <person name="Fu C.-J."/>
            <person name="Brown M.W."/>
            <person name="Baldauf S.L."/>
        </authorList>
    </citation>
    <scope>NUCLEOTIDE SEQUENCE [LARGE SCALE GENOMIC DNA]</scope>
    <source>
        <strain evidence="3 4">ATCC MYA-3509</strain>
    </source>
</reference>
<dbReference type="Pfam" id="PF03556">
    <property type="entry name" value="Cullin_binding"/>
    <property type="match status" value="1"/>
</dbReference>
<evidence type="ECO:0000259" key="2">
    <source>
        <dbReference type="PROSITE" id="PS51229"/>
    </source>
</evidence>
<dbReference type="GO" id="GO:0045116">
    <property type="term" value="P:protein neddylation"/>
    <property type="evidence" value="ECO:0007669"/>
    <property type="project" value="TreeGrafter"/>
</dbReference>